<dbReference type="InterPro" id="IPR009057">
    <property type="entry name" value="Homeodomain-like_sf"/>
</dbReference>
<dbReference type="SUPFAM" id="SSF46689">
    <property type="entry name" value="Homeodomain-like"/>
    <property type="match status" value="1"/>
</dbReference>
<dbReference type="EMBL" id="BAAAHK010000002">
    <property type="protein sequence ID" value="GAA0927035.1"/>
    <property type="molecule type" value="Genomic_DNA"/>
</dbReference>
<keyword evidence="2 4" id="KW-0238">DNA-binding</keyword>
<accession>A0ABN1PEX2</accession>
<dbReference type="InterPro" id="IPR036271">
    <property type="entry name" value="Tet_transcr_reg_TetR-rel_C_sf"/>
</dbReference>
<dbReference type="PANTHER" id="PTHR30055">
    <property type="entry name" value="HTH-TYPE TRANSCRIPTIONAL REGULATOR RUTR"/>
    <property type="match status" value="1"/>
</dbReference>
<dbReference type="SUPFAM" id="SSF48498">
    <property type="entry name" value="Tetracyclin repressor-like, C-terminal domain"/>
    <property type="match status" value="1"/>
</dbReference>
<evidence type="ECO:0000259" key="5">
    <source>
        <dbReference type="PROSITE" id="PS50977"/>
    </source>
</evidence>
<dbReference type="PROSITE" id="PS50977">
    <property type="entry name" value="HTH_TETR_2"/>
    <property type="match status" value="1"/>
</dbReference>
<dbReference type="InterPro" id="IPR001647">
    <property type="entry name" value="HTH_TetR"/>
</dbReference>
<organism evidence="6 7">
    <name type="scientific">Kribbella koreensis</name>
    <dbReference type="NCBI Taxonomy" id="57909"/>
    <lineage>
        <taxon>Bacteria</taxon>
        <taxon>Bacillati</taxon>
        <taxon>Actinomycetota</taxon>
        <taxon>Actinomycetes</taxon>
        <taxon>Propionibacteriales</taxon>
        <taxon>Kribbellaceae</taxon>
        <taxon>Kribbella</taxon>
    </lineage>
</organism>
<dbReference type="InterPro" id="IPR004111">
    <property type="entry name" value="Repressor_TetR_C"/>
</dbReference>
<name>A0ABN1PEX2_9ACTN</name>
<dbReference type="RefSeq" id="WP_343964805.1">
    <property type="nucleotide sequence ID" value="NZ_BAAAHK010000002.1"/>
</dbReference>
<feature type="domain" description="HTH tetR-type" evidence="5">
    <location>
        <begin position="29"/>
        <end position="89"/>
    </location>
</feature>
<gene>
    <name evidence="6" type="ORF">GCM10009554_07650</name>
</gene>
<dbReference type="Pfam" id="PF00440">
    <property type="entry name" value="TetR_N"/>
    <property type="match status" value="1"/>
</dbReference>
<evidence type="ECO:0000256" key="1">
    <source>
        <dbReference type="ARBA" id="ARBA00023015"/>
    </source>
</evidence>
<evidence type="ECO:0000256" key="2">
    <source>
        <dbReference type="ARBA" id="ARBA00023125"/>
    </source>
</evidence>
<evidence type="ECO:0000256" key="3">
    <source>
        <dbReference type="ARBA" id="ARBA00023163"/>
    </source>
</evidence>
<feature type="DNA-binding region" description="H-T-H motif" evidence="4">
    <location>
        <begin position="52"/>
        <end position="71"/>
    </location>
</feature>
<evidence type="ECO:0000256" key="4">
    <source>
        <dbReference type="PROSITE-ProRule" id="PRU00335"/>
    </source>
</evidence>
<dbReference type="Pfam" id="PF02909">
    <property type="entry name" value="TetR_C_1"/>
    <property type="match status" value="1"/>
</dbReference>
<comment type="caution">
    <text evidence="6">The sequence shown here is derived from an EMBL/GenBank/DDBJ whole genome shotgun (WGS) entry which is preliminary data.</text>
</comment>
<keyword evidence="3" id="KW-0804">Transcription</keyword>
<protein>
    <submittedName>
        <fullName evidence="6">TetR/AcrR family transcriptional regulator</fullName>
    </submittedName>
</protein>
<keyword evidence="7" id="KW-1185">Reference proteome</keyword>
<dbReference type="Proteomes" id="UP001500542">
    <property type="component" value="Unassembled WGS sequence"/>
</dbReference>
<dbReference type="PANTHER" id="PTHR30055:SF151">
    <property type="entry name" value="TRANSCRIPTIONAL REGULATORY PROTEIN"/>
    <property type="match status" value="1"/>
</dbReference>
<dbReference type="InterPro" id="IPR050109">
    <property type="entry name" value="HTH-type_TetR-like_transc_reg"/>
</dbReference>
<reference evidence="6 7" key="1">
    <citation type="journal article" date="2019" name="Int. J. Syst. Evol. Microbiol.">
        <title>The Global Catalogue of Microorganisms (GCM) 10K type strain sequencing project: providing services to taxonomists for standard genome sequencing and annotation.</title>
        <authorList>
            <consortium name="The Broad Institute Genomics Platform"/>
            <consortium name="The Broad Institute Genome Sequencing Center for Infectious Disease"/>
            <person name="Wu L."/>
            <person name="Ma J."/>
        </authorList>
    </citation>
    <scope>NUCLEOTIDE SEQUENCE [LARGE SCALE GENOMIC DNA]</scope>
    <source>
        <strain evidence="6 7">JCM 10977</strain>
    </source>
</reference>
<keyword evidence="1" id="KW-0805">Transcription regulation</keyword>
<dbReference type="Gene3D" id="1.10.10.60">
    <property type="entry name" value="Homeodomain-like"/>
    <property type="match status" value="1"/>
</dbReference>
<proteinExistence type="predicted"/>
<dbReference type="Gene3D" id="1.10.357.10">
    <property type="entry name" value="Tetracycline Repressor, domain 2"/>
    <property type="match status" value="1"/>
</dbReference>
<evidence type="ECO:0000313" key="7">
    <source>
        <dbReference type="Proteomes" id="UP001500542"/>
    </source>
</evidence>
<sequence>MTDEPAQLPPGLALSWGVHPVQRRGPKPALSVDQIVATGIEFGDAQGFEAISLQKIAAHLGVSTNAMYRYLSSKDELIVLVAEKAWGRAPEHIAAAPGWRAGARAWVKAQVDRYAERPWLLDVPIRGAPVTPNLLHWVETLLAVMEDTGLSQHDALGCAVLFDGYARSYANLARQLGASDSAPVESMAVGQFLVPRLQAAGYDRLLAMYTNQEYEDTLDDDFDFDFGLDRILDGIQALIDRRP</sequence>
<evidence type="ECO:0000313" key="6">
    <source>
        <dbReference type="EMBL" id="GAA0927035.1"/>
    </source>
</evidence>